<dbReference type="EMBL" id="CP111021">
    <property type="protein sequence ID" value="WAR17854.1"/>
    <property type="molecule type" value="Genomic_DNA"/>
</dbReference>
<sequence length="117" mass="11227">MEFKQGLDEILTNLVIGGVAGIGAVVAAPVVLGAAEFGAAGVAAGSLAAAVQGLAPLFRKHSQFWSAAVGVTAGVAAMVGAPVALGALGFGSAGVVAGSIAAGIQEKRTATVRTPWS</sequence>
<evidence type="ECO:0000256" key="4">
    <source>
        <dbReference type="ARBA" id="ARBA00022989"/>
    </source>
</evidence>
<feature type="transmembrane region" description="Helical" evidence="6">
    <location>
        <begin position="37"/>
        <end position="57"/>
    </location>
</feature>
<organism evidence="7 8">
    <name type="scientific">Mya arenaria</name>
    <name type="common">Soft-shell clam</name>
    <dbReference type="NCBI Taxonomy" id="6604"/>
    <lineage>
        <taxon>Eukaryota</taxon>
        <taxon>Metazoa</taxon>
        <taxon>Spiralia</taxon>
        <taxon>Lophotrochozoa</taxon>
        <taxon>Mollusca</taxon>
        <taxon>Bivalvia</taxon>
        <taxon>Autobranchia</taxon>
        <taxon>Heteroconchia</taxon>
        <taxon>Euheterodonta</taxon>
        <taxon>Imparidentia</taxon>
        <taxon>Neoheterodontei</taxon>
        <taxon>Myida</taxon>
        <taxon>Myoidea</taxon>
        <taxon>Myidae</taxon>
        <taxon>Mya</taxon>
    </lineage>
</organism>
<feature type="transmembrane region" description="Helical" evidence="6">
    <location>
        <begin position="87"/>
        <end position="104"/>
    </location>
</feature>
<evidence type="ECO:0000256" key="1">
    <source>
        <dbReference type="ARBA" id="ARBA00004141"/>
    </source>
</evidence>
<evidence type="ECO:0000256" key="2">
    <source>
        <dbReference type="ARBA" id="ARBA00007262"/>
    </source>
</evidence>
<keyword evidence="8" id="KW-1185">Reference proteome</keyword>
<reference evidence="7" key="1">
    <citation type="submission" date="2022-11" db="EMBL/GenBank/DDBJ databases">
        <title>Centuries of genome instability and evolution in soft-shell clam transmissible cancer (bioRxiv).</title>
        <authorList>
            <person name="Hart S.F.M."/>
            <person name="Yonemitsu M.A."/>
            <person name="Giersch R.M."/>
            <person name="Beal B.F."/>
            <person name="Arriagada G."/>
            <person name="Davis B.W."/>
            <person name="Ostrander E.A."/>
            <person name="Goff S.P."/>
            <person name="Metzger M.J."/>
        </authorList>
    </citation>
    <scope>NUCLEOTIDE SEQUENCE</scope>
    <source>
        <strain evidence="7">MELC-2E11</strain>
        <tissue evidence="7">Siphon/mantle</tissue>
    </source>
</reference>
<evidence type="ECO:0000313" key="8">
    <source>
        <dbReference type="Proteomes" id="UP001164746"/>
    </source>
</evidence>
<evidence type="ECO:0000313" key="7">
    <source>
        <dbReference type="EMBL" id="WAR17854.1"/>
    </source>
</evidence>
<accession>A0ABY7FAN8</accession>
<dbReference type="Gene3D" id="6.10.110.10">
    <property type="match status" value="2"/>
</dbReference>
<dbReference type="Proteomes" id="UP001164746">
    <property type="component" value="Chromosome 10"/>
</dbReference>
<evidence type="ECO:0000256" key="5">
    <source>
        <dbReference type="ARBA" id="ARBA00023136"/>
    </source>
</evidence>
<keyword evidence="3 6" id="KW-0812">Transmembrane</keyword>
<feature type="transmembrane region" description="Helical" evidence="6">
    <location>
        <begin position="12"/>
        <end position="31"/>
    </location>
</feature>
<comment type="subcellular location">
    <subcellularLocation>
        <location evidence="1">Membrane</location>
        <topology evidence="1">Multi-pass membrane protein</topology>
    </subcellularLocation>
</comment>
<protein>
    <submittedName>
        <fullName evidence="7">Uncharacterized protein</fullName>
    </submittedName>
</protein>
<dbReference type="InterPro" id="IPR009311">
    <property type="entry name" value="IFI6/IFI27-like"/>
</dbReference>
<gene>
    <name evidence="7" type="ORF">MAR_032448</name>
</gene>
<proteinExistence type="inferred from homology"/>
<dbReference type="InterPro" id="IPR038213">
    <property type="entry name" value="IFI6/IFI27-like_sf"/>
</dbReference>
<evidence type="ECO:0000256" key="6">
    <source>
        <dbReference type="SAM" id="Phobius"/>
    </source>
</evidence>
<dbReference type="PANTHER" id="PTHR16932">
    <property type="entry name" value="INTERFERON ALPHA-INDUCIBLE PROTEIN 27"/>
    <property type="match status" value="1"/>
</dbReference>
<keyword evidence="5 6" id="KW-0472">Membrane</keyword>
<comment type="similarity">
    <text evidence="2">Belongs to the IFI6/IFI27 family.</text>
</comment>
<evidence type="ECO:0000256" key="3">
    <source>
        <dbReference type="ARBA" id="ARBA00022692"/>
    </source>
</evidence>
<name>A0ABY7FAN8_MYAAR</name>
<keyword evidence="4 6" id="KW-1133">Transmembrane helix</keyword>
<dbReference type="PANTHER" id="PTHR16932:SF18">
    <property type="entry name" value="INTERFERON, ALPHA-INDUCIBLE PROTEIN 27-LIKE 2"/>
    <property type="match status" value="1"/>
</dbReference>